<evidence type="ECO:0000313" key="2">
    <source>
        <dbReference type="EMBL" id="KAB8210684.1"/>
    </source>
</evidence>
<keyword evidence="1" id="KW-0812">Transmembrane</keyword>
<evidence type="ECO:0000256" key="1">
    <source>
        <dbReference type="SAM" id="Phobius"/>
    </source>
</evidence>
<reference evidence="2 3" key="1">
    <citation type="submission" date="2019-04" db="EMBL/GenBank/DDBJ databases">
        <title>Fungal friends and foes A comparative genomics study of 23 Aspergillus species from section Flavi.</title>
        <authorList>
            <consortium name="DOE Joint Genome Institute"/>
            <person name="Kjaerbolling I."/>
            <person name="Vesth T.C."/>
            <person name="Frisvad J.C."/>
            <person name="Nybo J.L."/>
            <person name="Theobald S."/>
            <person name="Kildgaard S."/>
            <person name="Petersen T.I."/>
            <person name="Kuo A."/>
            <person name="Sato A."/>
            <person name="Lyhne E.K."/>
            <person name="Kogle M.E."/>
            <person name="Wiebenga A."/>
            <person name="Kun R.S."/>
            <person name="Lubbers R.J."/>
            <person name="Makela M.R."/>
            <person name="Barry K."/>
            <person name="Chovatia M."/>
            <person name="Clum A."/>
            <person name="Daum C."/>
            <person name="Haridas S."/>
            <person name="He G."/>
            <person name="LaButti K."/>
            <person name="Lipzen A."/>
            <person name="Mondo S."/>
            <person name="Pangilinan J."/>
            <person name="Riley R."/>
            <person name="Salamov A."/>
            <person name="Simmons B.A."/>
            <person name="Magnuson J.K."/>
            <person name="Henrissat B."/>
            <person name="Mortensen U.H."/>
            <person name="Larsen T.O."/>
            <person name="De vries R.P."/>
            <person name="Grigoriev I.V."/>
            <person name="Machida M."/>
            <person name="Baker S.E."/>
            <person name="Andersen M.R."/>
        </authorList>
    </citation>
    <scope>NUCLEOTIDE SEQUENCE [LARGE SCALE GENOMIC DNA]</scope>
    <source>
        <strain evidence="2 3">CBS 117618</strain>
    </source>
</reference>
<evidence type="ECO:0000313" key="3">
    <source>
        <dbReference type="Proteomes" id="UP000326532"/>
    </source>
</evidence>
<dbReference type="AlphaFoldDB" id="A0A5N6E113"/>
<organism evidence="2 3">
    <name type="scientific">Aspergillus parasiticus</name>
    <dbReference type="NCBI Taxonomy" id="5067"/>
    <lineage>
        <taxon>Eukaryota</taxon>
        <taxon>Fungi</taxon>
        <taxon>Dikarya</taxon>
        <taxon>Ascomycota</taxon>
        <taxon>Pezizomycotina</taxon>
        <taxon>Eurotiomycetes</taxon>
        <taxon>Eurotiomycetidae</taxon>
        <taxon>Eurotiales</taxon>
        <taxon>Aspergillaceae</taxon>
        <taxon>Aspergillus</taxon>
        <taxon>Aspergillus subgen. Circumdati</taxon>
    </lineage>
</organism>
<dbReference type="VEuPathDB" id="FungiDB:BDV34DRAFT_186276"/>
<keyword evidence="1" id="KW-0472">Membrane</keyword>
<accession>A0A5N6E113</accession>
<proteinExistence type="predicted"/>
<gene>
    <name evidence="2" type="ORF">BDV34DRAFT_186276</name>
</gene>
<name>A0A5N6E113_ASPPA</name>
<protein>
    <submittedName>
        <fullName evidence="2">Uncharacterized protein</fullName>
    </submittedName>
</protein>
<dbReference type="EMBL" id="ML734941">
    <property type="protein sequence ID" value="KAB8210684.1"/>
    <property type="molecule type" value="Genomic_DNA"/>
</dbReference>
<keyword evidence="3" id="KW-1185">Reference proteome</keyword>
<sequence>MSNSSYVVDIWSPIVDSRLIITLLLLDVILPSGMHGCILISLVCNYHVRQHG</sequence>
<dbReference type="Proteomes" id="UP000326532">
    <property type="component" value="Unassembled WGS sequence"/>
</dbReference>
<feature type="transmembrane region" description="Helical" evidence="1">
    <location>
        <begin position="20"/>
        <end position="44"/>
    </location>
</feature>
<keyword evidence="1" id="KW-1133">Transmembrane helix</keyword>